<organism evidence="2 3">
    <name type="scientific">Slackia exigua (strain ATCC 700122 / DSM 15923 / CIP 105133 / JCM 11022 / KCTC 5966 / S-7)</name>
    <dbReference type="NCBI Taxonomy" id="649764"/>
    <lineage>
        <taxon>Bacteria</taxon>
        <taxon>Bacillati</taxon>
        <taxon>Actinomycetota</taxon>
        <taxon>Coriobacteriia</taxon>
        <taxon>Eggerthellales</taxon>
        <taxon>Eggerthellaceae</taxon>
        <taxon>Slackia</taxon>
    </lineage>
</organism>
<keyword evidence="1" id="KW-1133">Transmembrane helix</keyword>
<dbReference type="EMBL" id="ACUX02000019">
    <property type="protein sequence ID" value="EEZ60324.1"/>
    <property type="molecule type" value="Genomic_DNA"/>
</dbReference>
<evidence type="ECO:0000313" key="2">
    <source>
        <dbReference type="EMBL" id="EEZ60324.1"/>
    </source>
</evidence>
<gene>
    <name evidence="2" type="ORF">HMPREF0762_01801</name>
</gene>
<accession>D0WIX6</accession>
<keyword evidence="1" id="KW-0812">Transmembrane</keyword>
<reference evidence="2" key="1">
    <citation type="submission" date="2009-10" db="EMBL/GenBank/DDBJ databases">
        <authorList>
            <person name="Weinstock G."/>
            <person name="Sodergren E."/>
            <person name="Clifton S."/>
            <person name="Fulton L."/>
            <person name="Fulton B."/>
            <person name="Courtney L."/>
            <person name="Fronick C."/>
            <person name="Harrison M."/>
            <person name="Strong C."/>
            <person name="Farmer C."/>
            <person name="Delahaunty K."/>
            <person name="Markovic C."/>
            <person name="Hall O."/>
            <person name="Minx P."/>
            <person name="Tomlinson C."/>
            <person name="Mitreva M."/>
            <person name="Nelson J."/>
            <person name="Hou S."/>
            <person name="Wollam A."/>
            <person name="Pepin K.H."/>
            <person name="Johnson M."/>
            <person name="Bhonagiri V."/>
            <person name="Nash W.E."/>
            <person name="Warren W."/>
            <person name="Chinwalla A."/>
            <person name="Mardis E.R."/>
            <person name="Wilson R.K."/>
        </authorList>
    </citation>
    <scope>NUCLEOTIDE SEQUENCE [LARGE SCALE GENOMIC DNA]</scope>
    <source>
        <strain evidence="2">ATCC 700122</strain>
    </source>
</reference>
<evidence type="ECO:0000313" key="3">
    <source>
        <dbReference type="Proteomes" id="UP000006001"/>
    </source>
</evidence>
<sequence>MHMYVDTTHGLQIISKQLDVSALVYDIHAHKIIHGTVLFYCIFLCFVLGKRGYPFAYRMFDARIECVVLFASKVFDQPDAPYGAFVPSFRRRLASTAGLLY</sequence>
<dbReference type="Proteomes" id="UP000006001">
    <property type="component" value="Unassembled WGS sequence"/>
</dbReference>
<dbReference type="STRING" id="649764.HMPREF0762_01801"/>
<protein>
    <submittedName>
        <fullName evidence="2">Uncharacterized protein</fullName>
    </submittedName>
</protein>
<feature type="transmembrane region" description="Helical" evidence="1">
    <location>
        <begin position="32"/>
        <end position="49"/>
    </location>
</feature>
<keyword evidence="1" id="KW-0472">Membrane</keyword>
<dbReference type="HOGENOM" id="CLU_2289799_0_0_11"/>
<proteinExistence type="predicted"/>
<keyword evidence="3" id="KW-1185">Reference proteome</keyword>
<evidence type="ECO:0000256" key="1">
    <source>
        <dbReference type="SAM" id="Phobius"/>
    </source>
</evidence>
<dbReference type="AlphaFoldDB" id="D0WIX6"/>
<name>D0WIX6_SLAES</name>
<comment type="caution">
    <text evidence="2">The sequence shown here is derived from an EMBL/GenBank/DDBJ whole genome shotgun (WGS) entry which is preliminary data.</text>
</comment>